<feature type="compositionally biased region" description="Low complexity" evidence="3">
    <location>
        <begin position="385"/>
        <end position="415"/>
    </location>
</feature>
<dbReference type="Gene3D" id="1.20.920.10">
    <property type="entry name" value="Bromodomain-like"/>
    <property type="match status" value="1"/>
</dbReference>
<dbReference type="SUPFAM" id="SSF47370">
    <property type="entry name" value="Bromodomain"/>
    <property type="match status" value="1"/>
</dbReference>
<dbReference type="EMBL" id="DF836561">
    <property type="protein sequence ID" value="GAN09520.1"/>
    <property type="molecule type" value="Genomic_DNA"/>
</dbReference>
<dbReference type="GO" id="GO:0005524">
    <property type="term" value="F:ATP binding"/>
    <property type="evidence" value="ECO:0007669"/>
    <property type="project" value="InterPro"/>
</dbReference>
<evidence type="ECO:0000313" key="7">
    <source>
        <dbReference type="Proteomes" id="UP000053815"/>
    </source>
</evidence>
<dbReference type="Pfam" id="PF00439">
    <property type="entry name" value="Bromodomain"/>
    <property type="match status" value="1"/>
</dbReference>
<keyword evidence="1 2" id="KW-0103">Bromodomain</keyword>
<dbReference type="InterPro" id="IPR001487">
    <property type="entry name" value="Bromodomain"/>
</dbReference>
<feature type="domain" description="Bromo" evidence="5">
    <location>
        <begin position="61"/>
        <end position="111"/>
    </location>
</feature>
<protein>
    <recommendedName>
        <fullName evidence="8">Protein kinase domain-containing protein</fullName>
    </recommendedName>
</protein>
<feature type="compositionally biased region" description="Acidic residues" evidence="3">
    <location>
        <begin position="859"/>
        <end position="869"/>
    </location>
</feature>
<dbReference type="GO" id="GO:0006325">
    <property type="term" value="P:chromatin organization"/>
    <property type="evidence" value="ECO:0007669"/>
    <property type="project" value="UniProtKB-ARBA"/>
</dbReference>
<feature type="region of interest" description="Disordered" evidence="3">
    <location>
        <begin position="709"/>
        <end position="729"/>
    </location>
</feature>
<evidence type="ECO:0000256" key="2">
    <source>
        <dbReference type="PROSITE-ProRule" id="PRU00035"/>
    </source>
</evidence>
<evidence type="ECO:0000259" key="5">
    <source>
        <dbReference type="PROSITE" id="PS50014"/>
    </source>
</evidence>
<feature type="compositionally biased region" description="Polar residues" evidence="3">
    <location>
        <begin position="558"/>
        <end position="568"/>
    </location>
</feature>
<gene>
    <name evidence="6" type="ORF">MAM1_0272c09050</name>
</gene>
<dbReference type="InterPro" id="IPR011009">
    <property type="entry name" value="Kinase-like_dom_sf"/>
</dbReference>
<feature type="compositionally biased region" description="Low complexity" evidence="3">
    <location>
        <begin position="487"/>
        <end position="501"/>
    </location>
</feature>
<dbReference type="CDD" id="cd04369">
    <property type="entry name" value="Bromodomain"/>
    <property type="match status" value="1"/>
</dbReference>
<proteinExistence type="predicted"/>
<sequence length="1360" mass="151787">MSASKQQAKGGTASVALQLGAKKMNLSPDQFRQCVFIIDELVSTYDCHQFMTPVPPTAVIYHSQIKHPMDLKTLEQNLFSNKYKNVKDFAKDLFLIWENAMRFHLSVDPIYQQALTLKKRYDEIILFIRGGKRPLYLSTEIQDVTTIGRTLIPEELYNNNNKIEKQSNATEKSTLYGIHIFSNQDHNTKRMYGGTNQHVFQMLNSYFFEYMSKNQAIRKKMPLPRLYIAKNRTLLKQAHSDPSGALAILYDIKMTPVNVKGESMLKIRATVLLAEPVNQVHDMDDSTMDFSESISYSPKAWIKVRPLQSPVHHVESIITKDIDRNCLKKVFTTFKISTKYNTDPKKIRNFEVAKQFAQSMLYPVSSPDTSGPASEIDAQPVEKLTSTPAAAAPHTSPSSSSSPTTKSSTPTATGSSRKKETSQTPKLRSRVASNADLDSPLTTTPKSRERTVDAESGQKPKIKLIVLADRASTSSPSHNASLKPEEPLSNTSSTTPTVSPVKKQASKSRSTEVSLKLPHQSSSKKHKSSHDTSHEPAPPTQTASTTTTRKRLTINPPKGTSQIQTKCTASNAPNPSPSSPASPTLKALKKRPHSPSLADSNTTILSKHSKSPKNKERKLSLSKKASVKNDTCSPASATTVSMTTLNAASSSFTPTAIPPHQLPANVIYGYPPPHLGGYIYSHPPAIYQLAPNGYPQPHPYPEPVYYYPQPSNTTTPSPPLPPPQASLHNGHVAYHLPSPVFIPQIPMQLPPLRLELPPVPTSPLLGSPVSPAQHQPEIPLSQARENHYSPPLVNQVYTPTVVQPPRQTNRVDIKQEKEVEGSCLNDAPTPDYEYSDPGDESEEEENAKQASSSEGSPSEQEEEDSDDDMMGSPISSLHSGDTDSHSPSVDDQNEHDLRSHSQLPDTADEHSSVSDSNATTEPREAISSSHYSVSSEVQQQPAVAAIAAADTTHSTTATKRFTCYVDQFEYQTPSKADRQIAADVWHKISSFASQKQIPMVDIHHYDDDDLILIPAALHHHHHHCELKSVFWIPSNNTKVIQLFQRMTIHQRVSEVVGLMQLARLPHMPQVHELLHDGSGEIIGVCMQRFEMTLKEYIQHRIITAEQKLDMVLQMIESVLILHEIGIAHCDLSSWNFMVNRTHETLKDGSEKVDVWLTQFNSAVFIHASDYREWWVQCPSKINADYMAQVVPKDEHALDMWCKALPWIQSKPVHRNFWYCPIETLPKHASDHDILPHPVNPIAQDLYTLGMIIWEIISDGTPWKSLEKNDLHALRQVIQQDESLERVLRHEMPGSVSIELLLKLLQVQTDKRCSAKALLSWISAPSIETALMNEWTITYKRPLEELAVNGDSGSLYKKLKL</sequence>
<feature type="compositionally biased region" description="Polar residues" evidence="3">
    <location>
        <begin position="471"/>
        <end position="480"/>
    </location>
</feature>
<feature type="compositionally biased region" description="Polar residues" evidence="3">
    <location>
        <begin position="597"/>
        <end position="606"/>
    </location>
</feature>
<organism evidence="6">
    <name type="scientific">Mucor ambiguus</name>
    <dbReference type="NCBI Taxonomy" id="91626"/>
    <lineage>
        <taxon>Eukaryota</taxon>
        <taxon>Fungi</taxon>
        <taxon>Fungi incertae sedis</taxon>
        <taxon>Mucoromycota</taxon>
        <taxon>Mucoromycotina</taxon>
        <taxon>Mucoromycetes</taxon>
        <taxon>Mucorales</taxon>
        <taxon>Mucorineae</taxon>
        <taxon>Mucoraceae</taxon>
        <taxon>Mucor</taxon>
    </lineage>
</organism>
<feature type="compositionally biased region" description="Polar residues" evidence="3">
    <location>
        <begin position="796"/>
        <end position="808"/>
    </location>
</feature>
<dbReference type="InterPro" id="IPR000719">
    <property type="entry name" value="Prot_kinase_dom"/>
</dbReference>
<dbReference type="Gene3D" id="1.10.510.10">
    <property type="entry name" value="Transferase(Phosphotransferase) domain 1"/>
    <property type="match status" value="1"/>
</dbReference>
<dbReference type="STRING" id="91626.A0A0C9LX22"/>
<evidence type="ECO:0000256" key="3">
    <source>
        <dbReference type="SAM" id="MobiDB-lite"/>
    </source>
</evidence>
<name>A0A0C9LX22_9FUNG</name>
<feature type="domain" description="Protein kinase" evidence="4">
    <location>
        <begin position="970"/>
        <end position="1326"/>
    </location>
</feature>
<dbReference type="InterPro" id="IPR036427">
    <property type="entry name" value="Bromodomain-like_sf"/>
</dbReference>
<feature type="compositionally biased region" description="Polar residues" evidence="3">
    <location>
        <begin position="874"/>
        <end position="890"/>
    </location>
</feature>
<evidence type="ECO:0000259" key="4">
    <source>
        <dbReference type="PROSITE" id="PS50011"/>
    </source>
</evidence>
<dbReference type="SMART" id="SM00297">
    <property type="entry name" value="BROMO"/>
    <property type="match status" value="1"/>
</dbReference>
<feature type="compositionally biased region" description="Acidic residues" evidence="3">
    <location>
        <begin position="833"/>
        <end position="845"/>
    </location>
</feature>
<dbReference type="PANTHER" id="PTHR45926">
    <property type="entry name" value="OSJNBA0053K19.4 PROTEIN"/>
    <property type="match status" value="1"/>
</dbReference>
<dbReference type="Proteomes" id="UP000053815">
    <property type="component" value="Unassembled WGS sequence"/>
</dbReference>
<evidence type="ECO:0008006" key="8">
    <source>
        <dbReference type="Google" id="ProtNLM"/>
    </source>
</evidence>
<dbReference type="PROSITE" id="PS50014">
    <property type="entry name" value="BROMODOMAIN_2"/>
    <property type="match status" value="1"/>
</dbReference>
<feature type="region of interest" description="Disordered" evidence="3">
    <location>
        <begin position="796"/>
        <end position="934"/>
    </location>
</feature>
<feature type="compositionally biased region" description="Basic and acidic residues" evidence="3">
    <location>
        <begin position="809"/>
        <end position="820"/>
    </location>
</feature>
<dbReference type="PRINTS" id="PR00503">
    <property type="entry name" value="BROMODOMAIN"/>
</dbReference>
<reference evidence="6" key="1">
    <citation type="submission" date="2014-09" db="EMBL/GenBank/DDBJ databases">
        <title>Draft genome sequence of an oleaginous Mucoromycotina fungus Mucor ambiguus NBRC6742.</title>
        <authorList>
            <person name="Takeda I."/>
            <person name="Yamane N."/>
            <person name="Morita T."/>
            <person name="Tamano K."/>
            <person name="Machida M."/>
            <person name="Baker S."/>
            <person name="Koike H."/>
        </authorList>
    </citation>
    <scope>NUCLEOTIDE SEQUENCE</scope>
    <source>
        <strain evidence="6">NBRC 6742</strain>
    </source>
</reference>
<dbReference type="SMART" id="SM00220">
    <property type="entry name" value="S_TKc"/>
    <property type="match status" value="1"/>
</dbReference>
<evidence type="ECO:0000313" key="6">
    <source>
        <dbReference type="EMBL" id="GAN09520.1"/>
    </source>
</evidence>
<feature type="compositionally biased region" description="Basic and acidic residues" evidence="3">
    <location>
        <begin position="446"/>
        <end position="458"/>
    </location>
</feature>
<dbReference type="SUPFAM" id="SSF56112">
    <property type="entry name" value="Protein kinase-like (PK-like)"/>
    <property type="match status" value="1"/>
</dbReference>
<dbReference type="OrthoDB" id="4062651at2759"/>
<evidence type="ECO:0000256" key="1">
    <source>
        <dbReference type="ARBA" id="ARBA00023117"/>
    </source>
</evidence>
<accession>A0A0C9LX22</accession>
<dbReference type="GO" id="GO:0004672">
    <property type="term" value="F:protein kinase activity"/>
    <property type="evidence" value="ECO:0007669"/>
    <property type="project" value="InterPro"/>
</dbReference>
<keyword evidence="7" id="KW-1185">Reference proteome</keyword>
<dbReference type="PROSITE" id="PS50011">
    <property type="entry name" value="PROTEIN_KINASE_DOM"/>
    <property type="match status" value="1"/>
</dbReference>
<feature type="region of interest" description="Disordered" evidence="3">
    <location>
        <begin position="385"/>
        <end position="635"/>
    </location>
</feature>